<dbReference type="GeneID" id="40321896"/>
<feature type="compositionally biased region" description="Basic and acidic residues" evidence="1">
    <location>
        <begin position="1"/>
        <end position="18"/>
    </location>
</feature>
<dbReference type="Proteomes" id="UP000284403">
    <property type="component" value="Unassembled WGS sequence"/>
</dbReference>
<protein>
    <submittedName>
        <fullName evidence="2">Uncharacterized protein</fullName>
    </submittedName>
</protein>
<organism evidence="2 3">
    <name type="scientific">Trypanosoma conorhini</name>
    <dbReference type="NCBI Taxonomy" id="83891"/>
    <lineage>
        <taxon>Eukaryota</taxon>
        <taxon>Discoba</taxon>
        <taxon>Euglenozoa</taxon>
        <taxon>Kinetoplastea</taxon>
        <taxon>Metakinetoplastina</taxon>
        <taxon>Trypanosomatida</taxon>
        <taxon>Trypanosomatidae</taxon>
        <taxon>Trypanosoma</taxon>
    </lineage>
</organism>
<feature type="compositionally biased region" description="Low complexity" evidence="1">
    <location>
        <begin position="100"/>
        <end position="112"/>
    </location>
</feature>
<keyword evidence="3" id="KW-1185">Reference proteome</keyword>
<reference evidence="2 3" key="1">
    <citation type="journal article" date="2018" name="BMC Genomics">
        <title>Genomic comparison of Trypanosoma conorhini and Trypanosoma rangeli to Trypanosoma cruzi strains of high and low virulence.</title>
        <authorList>
            <person name="Bradwell K.R."/>
            <person name="Koparde V.N."/>
            <person name="Matveyev A.V."/>
            <person name="Serrano M.G."/>
            <person name="Alves J.M."/>
            <person name="Parikh H."/>
            <person name="Huang B."/>
            <person name="Lee V."/>
            <person name="Espinosa-Alvarez O."/>
            <person name="Ortiz P.A."/>
            <person name="Costa-Martins A.G."/>
            <person name="Teixeira M.M."/>
            <person name="Buck G.A."/>
        </authorList>
    </citation>
    <scope>NUCLEOTIDE SEQUENCE [LARGE SCALE GENOMIC DNA]</scope>
    <source>
        <strain evidence="2 3">025E</strain>
    </source>
</reference>
<sequence>MNKTRWDRNTHVLDERLQIHSPSCAQPRAVVPHSPSRARSNSRDTHPRRVPSLFPSPGFTPVMFLKAAELLSGREVPGVPLAGFRSAPPSGAGLPPGPAAAPGASAVPAFGGKAAEAPTRRR</sequence>
<gene>
    <name evidence="2" type="ORF">Tco025E_08285</name>
</gene>
<proteinExistence type="predicted"/>
<evidence type="ECO:0000313" key="3">
    <source>
        <dbReference type="Proteomes" id="UP000284403"/>
    </source>
</evidence>
<evidence type="ECO:0000313" key="2">
    <source>
        <dbReference type="EMBL" id="RNF04735.1"/>
    </source>
</evidence>
<dbReference type="AlphaFoldDB" id="A0A422NGZ6"/>
<evidence type="ECO:0000256" key="1">
    <source>
        <dbReference type="SAM" id="MobiDB-lite"/>
    </source>
</evidence>
<dbReference type="RefSeq" id="XP_029225121.1">
    <property type="nucleotide sequence ID" value="XM_029375139.1"/>
</dbReference>
<feature type="non-terminal residue" evidence="2">
    <location>
        <position position="122"/>
    </location>
</feature>
<name>A0A422NGZ6_9TRYP</name>
<feature type="region of interest" description="Disordered" evidence="1">
    <location>
        <begin position="85"/>
        <end position="122"/>
    </location>
</feature>
<feature type="region of interest" description="Disordered" evidence="1">
    <location>
        <begin position="1"/>
        <end position="55"/>
    </location>
</feature>
<accession>A0A422NGZ6</accession>
<dbReference type="EMBL" id="MKKU01000665">
    <property type="protein sequence ID" value="RNF04735.1"/>
    <property type="molecule type" value="Genomic_DNA"/>
</dbReference>
<comment type="caution">
    <text evidence="2">The sequence shown here is derived from an EMBL/GenBank/DDBJ whole genome shotgun (WGS) entry which is preliminary data.</text>
</comment>